<dbReference type="RefSeq" id="WP_310920483.1">
    <property type="nucleotide sequence ID" value="NZ_JAMQON010000004.1"/>
</dbReference>
<proteinExistence type="predicted"/>
<sequence>MGSTRLTISLCIVLLLGGVTVVPVAVTAQQDRVTITATIVDQDGRAVGSGVGVTATWDGGSVSETTASSGQVLLDVPEGANVSIQVDDDRYIRNIPYTVEDASTESVEVPVAQSATAEITVRNTDNATVEGARVFLYRGSEIVTNQRTGADGTVATGAIEAGAYQLGIQKAGYYTTRSRVAIAGQASLNRTIEEGEVLLTVSVADDTLEPPADLNASVRIPAVGTLQTGADGQTGTQVAVNTNYDLVVTADGYQEATRTVRVGESDTTVNVSTARVDEINVDAQNQSIIDQPVRMDITDEYGEPVTGATVTSGGEQVGTTDDAGVVRVTPESTGRVTYTIDDGDTTETVTIEVFAPNELQGTATPAASPTPSATASPAAAETTAGDGPGFTPLTVVAAVAALSLVAYRRR</sequence>
<protein>
    <submittedName>
        <fullName evidence="2">PGF-CTERM sorting domain-containing protein</fullName>
    </submittedName>
</protein>
<dbReference type="SUPFAM" id="SSF49478">
    <property type="entry name" value="Cna protein B-type domain"/>
    <property type="match status" value="1"/>
</dbReference>
<name>A0ABU2FES3_9EURY</name>
<evidence type="ECO:0000313" key="2">
    <source>
        <dbReference type="EMBL" id="MDS0260739.1"/>
    </source>
</evidence>
<feature type="region of interest" description="Disordered" evidence="1">
    <location>
        <begin position="358"/>
        <end position="389"/>
    </location>
</feature>
<gene>
    <name evidence="2" type="ORF">NDI56_15130</name>
</gene>
<dbReference type="EMBL" id="JAMQON010000004">
    <property type="protein sequence ID" value="MDS0260739.1"/>
    <property type="molecule type" value="Genomic_DNA"/>
</dbReference>
<feature type="compositionally biased region" description="Low complexity" evidence="1">
    <location>
        <begin position="362"/>
        <end position="384"/>
    </location>
</feature>
<evidence type="ECO:0000313" key="3">
    <source>
        <dbReference type="Proteomes" id="UP001259659"/>
    </source>
</evidence>
<reference evidence="2 3" key="1">
    <citation type="submission" date="2022-06" db="EMBL/GenBank/DDBJ databases">
        <title>Haloarcula sp. a new haloarchaeum isolate from saline soil.</title>
        <authorList>
            <person name="Strakova D."/>
            <person name="Galisteo C."/>
            <person name="Sanchez-Porro C."/>
            <person name="Ventosa A."/>
        </authorList>
    </citation>
    <scope>NUCLEOTIDE SEQUENCE [LARGE SCALE GENOMIC DNA]</scope>
    <source>
        <strain evidence="2 3">S1CR25-12</strain>
    </source>
</reference>
<dbReference type="Proteomes" id="UP001259659">
    <property type="component" value="Unassembled WGS sequence"/>
</dbReference>
<accession>A0ABU2FES3</accession>
<keyword evidence="3" id="KW-1185">Reference proteome</keyword>
<comment type="caution">
    <text evidence="2">The sequence shown here is derived from an EMBL/GenBank/DDBJ whole genome shotgun (WGS) entry which is preliminary data.</text>
</comment>
<evidence type="ECO:0000256" key="1">
    <source>
        <dbReference type="SAM" id="MobiDB-lite"/>
    </source>
</evidence>
<organism evidence="2 3">
    <name type="scientific">Haloarcula saliterrae</name>
    <dbReference type="NCBI Taxonomy" id="2950534"/>
    <lineage>
        <taxon>Archaea</taxon>
        <taxon>Methanobacteriati</taxon>
        <taxon>Methanobacteriota</taxon>
        <taxon>Stenosarchaea group</taxon>
        <taxon>Halobacteria</taxon>
        <taxon>Halobacteriales</taxon>
        <taxon>Haloarculaceae</taxon>
        <taxon>Haloarcula</taxon>
    </lineage>
</organism>